<proteinExistence type="predicted"/>
<dbReference type="GO" id="GO:0045944">
    <property type="term" value="P:positive regulation of transcription by RNA polymerase II"/>
    <property type="evidence" value="ECO:0007669"/>
    <property type="project" value="TreeGrafter"/>
</dbReference>
<keyword evidence="3 6" id="KW-0863">Zinc-finger</keyword>
<evidence type="ECO:0000256" key="3">
    <source>
        <dbReference type="ARBA" id="ARBA00022771"/>
    </source>
</evidence>
<dbReference type="CDD" id="cd00202">
    <property type="entry name" value="ZnF_GATA"/>
    <property type="match status" value="1"/>
</dbReference>
<dbReference type="Pfam" id="PF00320">
    <property type="entry name" value="GATA"/>
    <property type="match status" value="1"/>
</dbReference>
<evidence type="ECO:0000256" key="4">
    <source>
        <dbReference type="ARBA" id="ARBA00022833"/>
    </source>
</evidence>
<reference evidence="9" key="1">
    <citation type="submission" date="2011-01" db="EMBL/GenBank/DDBJ databases">
        <title>The Genome Sequence of Nematocida parisii strain ERTm3.</title>
        <authorList>
            <consortium name="The Broad Institute Genome Sequencing Platform"/>
            <consortium name="The Broad Institute Genome Sequencing Center for Infectious Disease"/>
            <person name="Cuomo C."/>
            <person name="Troemel E."/>
            <person name="Young S.K."/>
            <person name="Zeng Q."/>
            <person name="Gargeya S."/>
            <person name="Fitzgerald M."/>
            <person name="Haas B."/>
            <person name="Abouelleil A."/>
            <person name="Alvarado L."/>
            <person name="Arachchi H.M."/>
            <person name="Berlin A."/>
            <person name="Chapman S.B."/>
            <person name="Gearin G."/>
            <person name="Goldberg J."/>
            <person name="Griggs A."/>
            <person name="Gujja S."/>
            <person name="Hansen M."/>
            <person name="Heiman D."/>
            <person name="Howarth C."/>
            <person name="Larimer J."/>
            <person name="Lui A."/>
            <person name="MacDonald P.J.P."/>
            <person name="McCowen C."/>
            <person name="Montmayeur A."/>
            <person name="Murphy C."/>
            <person name="Neiman D."/>
            <person name="Pearson M."/>
            <person name="Priest M."/>
            <person name="Roberts A."/>
            <person name="Saif S."/>
            <person name="Shea T."/>
            <person name="Sisk P."/>
            <person name="Stolte C."/>
            <person name="Sykes S."/>
            <person name="Wortman J."/>
            <person name="Nusbaum C."/>
            <person name="Birren B."/>
        </authorList>
    </citation>
    <scope>NUCLEOTIDE SEQUENCE</scope>
    <source>
        <strain evidence="9">ERTm3</strain>
    </source>
</reference>
<name>I3EJ03_NEMP3</name>
<dbReference type="InParanoid" id="I3EJ03"/>
<dbReference type="InterPro" id="IPR000679">
    <property type="entry name" value="Znf_GATA"/>
</dbReference>
<dbReference type="OrthoDB" id="515401at2759"/>
<dbReference type="SUPFAM" id="SSF57716">
    <property type="entry name" value="Glucocorticoid receptor-like (DNA-binding domain)"/>
    <property type="match status" value="1"/>
</dbReference>
<evidence type="ECO:0000256" key="7">
    <source>
        <dbReference type="SAM" id="MobiDB-lite"/>
    </source>
</evidence>
<dbReference type="HOGENOM" id="CLU_1571079_0_0_1"/>
<gene>
    <name evidence="9" type="ORF">NEQG_01019</name>
</gene>
<dbReference type="Proteomes" id="UP000002872">
    <property type="component" value="Unassembled WGS sequence"/>
</dbReference>
<organism evidence="9 10">
    <name type="scientific">Nematocida parisii (strain ERTm3)</name>
    <name type="common">Nematode killer fungus</name>
    <dbReference type="NCBI Taxonomy" id="935791"/>
    <lineage>
        <taxon>Eukaryota</taxon>
        <taxon>Fungi</taxon>
        <taxon>Fungi incertae sedis</taxon>
        <taxon>Microsporidia</taxon>
        <taxon>Nematocida</taxon>
    </lineage>
</organism>
<dbReference type="VEuPathDB" id="MicrosporidiaDB:NEQG_01019"/>
<feature type="compositionally biased region" description="Polar residues" evidence="7">
    <location>
        <begin position="161"/>
        <end position="170"/>
    </location>
</feature>
<keyword evidence="2" id="KW-0479">Metal-binding</keyword>
<evidence type="ECO:0000259" key="8">
    <source>
        <dbReference type="PROSITE" id="PS50114"/>
    </source>
</evidence>
<dbReference type="PROSITE" id="PS50114">
    <property type="entry name" value="GATA_ZN_FINGER_2"/>
    <property type="match status" value="1"/>
</dbReference>
<evidence type="ECO:0000256" key="2">
    <source>
        <dbReference type="ARBA" id="ARBA00022723"/>
    </source>
</evidence>
<feature type="domain" description="GATA-type" evidence="8">
    <location>
        <begin position="101"/>
        <end position="138"/>
    </location>
</feature>
<feature type="region of interest" description="Disordered" evidence="7">
    <location>
        <begin position="1"/>
        <end position="34"/>
    </location>
</feature>
<accession>I3EJ03</accession>
<feature type="region of interest" description="Disordered" evidence="7">
    <location>
        <begin position="151"/>
        <end position="170"/>
    </location>
</feature>
<dbReference type="GO" id="GO:0008270">
    <property type="term" value="F:zinc ion binding"/>
    <property type="evidence" value="ECO:0007669"/>
    <property type="project" value="UniProtKB-KW"/>
</dbReference>
<evidence type="ECO:0000256" key="5">
    <source>
        <dbReference type="ARBA" id="ARBA00023242"/>
    </source>
</evidence>
<comment type="subcellular location">
    <subcellularLocation>
        <location evidence="1">Nucleus</location>
    </subcellularLocation>
</comment>
<dbReference type="GO" id="GO:0045165">
    <property type="term" value="P:cell fate commitment"/>
    <property type="evidence" value="ECO:0007669"/>
    <property type="project" value="TreeGrafter"/>
</dbReference>
<dbReference type="PANTHER" id="PTHR10071:SF281">
    <property type="entry name" value="BOX A-BINDING FACTOR-RELATED"/>
    <property type="match status" value="1"/>
</dbReference>
<sequence length="170" mass="19320">MNKAKDIVGKDDSGPKQSKRLSLLDSEERSLSEEDNPVESIMAINIGMQMLRIDILRDHGTAKIKLHFHPRETGDVCTQICKELLQCTLNSKYQGKRKNVKKFNFSCAQCGTSTTPLWRRHGHRMVCNACGLYFRTHGGLSRPKRLFKTASKDSKKCDQNEPINKQNANK</sequence>
<dbReference type="Gene3D" id="3.30.50.10">
    <property type="entry name" value="Erythroid Transcription Factor GATA-1, subunit A"/>
    <property type="match status" value="1"/>
</dbReference>
<dbReference type="GO" id="GO:0000122">
    <property type="term" value="P:negative regulation of transcription by RNA polymerase II"/>
    <property type="evidence" value="ECO:0007669"/>
    <property type="project" value="TreeGrafter"/>
</dbReference>
<dbReference type="GO" id="GO:0005634">
    <property type="term" value="C:nucleus"/>
    <property type="evidence" value="ECO:0007669"/>
    <property type="project" value="UniProtKB-SubCell"/>
</dbReference>
<dbReference type="AlphaFoldDB" id="I3EJ03"/>
<evidence type="ECO:0000256" key="1">
    <source>
        <dbReference type="ARBA" id="ARBA00004123"/>
    </source>
</evidence>
<dbReference type="OMA" id="CTQICKE"/>
<dbReference type="InterPro" id="IPR013088">
    <property type="entry name" value="Znf_NHR/GATA"/>
</dbReference>
<dbReference type="STRING" id="935791.I3EJ03"/>
<keyword evidence="10" id="KW-1185">Reference proteome</keyword>
<dbReference type="EMBL" id="GL870877">
    <property type="protein sequence ID" value="EIJ89200.1"/>
    <property type="molecule type" value="Genomic_DNA"/>
</dbReference>
<dbReference type="InterPro" id="IPR039355">
    <property type="entry name" value="Transcription_factor_GATA"/>
</dbReference>
<keyword evidence="5" id="KW-0539">Nucleus</keyword>
<evidence type="ECO:0000313" key="10">
    <source>
        <dbReference type="Proteomes" id="UP000002872"/>
    </source>
</evidence>
<dbReference type="GO" id="GO:0000978">
    <property type="term" value="F:RNA polymerase II cis-regulatory region sequence-specific DNA binding"/>
    <property type="evidence" value="ECO:0007669"/>
    <property type="project" value="TreeGrafter"/>
</dbReference>
<dbReference type="SMART" id="SM00401">
    <property type="entry name" value="ZnF_GATA"/>
    <property type="match status" value="1"/>
</dbReference>
<keyword evidence="4" id="KW-0862">Zinc</keyword>
<evidence type="ECO:0000313" key="9">
    <source>
        <dbReference type="EMBL" id="EIJ89200.1"/>
    </source>
</evidence>
<protein>
    <recommendedName>
        <fullName evidence="8">GATA-type domain-containing protein</fullName>
    </recommendedName>
</protein>
<dbReference type="GO" id="GO:0000981">
    <property type="term" value="F:DNA-binding transcription factor activity, RNA polymerase II-specific"/>
    <property type="evidence" value="ECO:0007669"/>
    <property type="project" value="TreeGrafter"/>
</dbReference>
<dbReference type="PANTHER" id="PTHR10071">
    <property type="entry name" value="TRANSCRIPTION FACTOR GATA FAMILY MEMBER"/>
    <property type="match status" value="1"/>
</dbReference>
<evidence type="ECO:0000256" key="6">
    <source>
        <dbReference type="PROSITE-ProRule" id="PRU00094"/>
    </source>
</evidence>
<feature type="compositionally biased region" description="Basic and acidic residues" evidence="7">
    <location>
        <begin position="1"/>
        <end position="14"/>
    </location>
</feature>